<evidence type="ECO:0008006" key="3">
    <source>
        <dbReference type="Google" id="ProtNLM"/>
    </source>
</evidence>
<dbReference type="EMBL" id="NISI01000005">
    <property type="protein sequence ID" value="OWR03684.1"/>
    <property type="molecule type" value="Genomic_DNA"/>
</dbReference>
<dbReference type="InterPro" id="IPR012545">
    <property type="entry name" value="DUF1697"/>
</dbReference>
<gene>
    <name evidence="1" type="ORF">CDO81_14460</name>
</gene>
<dbReference type="Gene3D" id="3.30.70.1280">
    <property type="entry name" value="SP0830-like domains"/>
    <property type="match status" value="1"/>
</dbReference>
<sequence>MPRFVALLRGVNVGKGNRVPMAEFKQVLEDLGATEVKTLLNSGNAVFSSPARSGPRLAAAIAEALASRLGVVTPVVVKSAAEFARIVDGVPCDPPDGDHSRFLVAFGPDEAALQALQPLVPLATAGERLMITPQAAYLHCPGGLLESAVGEAMLGKAGRGVTTRNWATVRKIAALLPRAGG</sequence>
<dbReference type="PANTHER" id="PTHR36439:SF1">
    <property type="entry name" value="DUF1697 DOMAIN-CONTAINING PROTEIN"/>
    <property type="match status" value="1"/>
</dbReference>
<dbReference type="PIRSF" id="PIRSF008502">
    <property type="entry name" value="UCP008502"/>
    <property type="match status" value="1"/>
</dbReference>
<keyword evidence="2" id="KW-1185">Reference proteome</keyword>
<dbReference type="Proteomes" id="UP000197446">
    <property type="component" value="Unassembled WGS sequence"/>
</dbReference>
<dbReference type="AlphaFoldDB" id="A0A254N806"/>
<proteinExistence type="predicted"/>
<dbReference type="PANTHER" id="PTHR36439">
    <property type="entry name" value="BLL4334 PROTEIN"/>
    <property type="match status" value="1"/>
</dbReference>
<dbReference type="RefSeq" id="WP_088483921.1">
    <property type="nucleotide sequence ID" value="NZ_NISI01000005.1"/>
</dbReference>
<dbReference type="SUPFAM" id="SSF160379">
    <property type="entry name" value="SP0830-like"/>
    <property type="match status" value="1"/>
</dbReference>
<evidence type="ECO:0000313" key="1">
    <source>
        <dbReference type="EMBL" id="OWR03684.1"/>
    </source>
</evidence>
<protein>
    <recommendedName>
        <fullName evidence="3">DUF1697 domain-containing protein</fullName>
    </recommendedName>
</protein>
<comment type="caution">
    <text evidence="1">The sequence shown here is derived from an EMBL/GenBank/DDBJ whole genome shotgun (WGS) entry which is preliminary data.</text>
</comment>
<dbReference type="Pfam" id="PF08002">
    <property type="entry name" value="DUF1697"/>
    <property type="match status" value="1"/>
</dbReference>
<evidence type="ECO:0000313" key="2">
    <source>
        <dbReference type="Proteomes" id="UP000197446"/>
    </source>
</evidence>
<reference evidence="1 2" key="1">
    <citation type="journal article" date="2007" name="Int. J. Syst. Evol. Microbiol.">
        <title>Description of Pelomonas aquatica sp. nov. and Pelomonas puraquae sp. nov., isolated from industrial and haemodialysis water.</title>
        <authorList>
            <person name="Gomila M."/>
            <person name="Bowien B."/>
            <person name="Falsen E."/>
            <person name="Moore E.R."/>
            <person name="Lalucat J."/>
        </authorList>
    </citation>
    <scope>NUCLEOTIDE SEQUENCE [LARGE SCALE GENOMIC DNA]</scope>
    <source>
        <strain evidence="1 2">CCUG 52769</strain>
    </source>
</reference>
<name>A0A254N806_9BURK</name>
<organism evidence="1 2">
    <name type="scientific">Roseateles puraquae</name>
    <dbReference type="NCBI Taxonomy" id="431059"/>
    <lineage>
        <taxon>Bacteria</taxon>
        <taxon>Pseudomonadati</taxon>
        <taxon>Pseudomonadota</taxon>
        <taxon>Betaproteobacteria</taxon>
        <taxon>Burkholderiales</taxon>
        <taxon>Sphaerotilaceae</taxon>
        <taxon>Roseateles</taxon>
    </lineage>
</organism>
<accession>A0A254N806</accession>
<dbReference type="OrthoDB" id="9806494at2"/>